<dbReference type="SUPFAM" id="SSF56672">
    <property type="entry name" value="DNA/RNA polymerases"/>
    <property type="match status" value="1"/>
</dbReference>
<dbReference type="InterPro" id="IPR000477">
    <property type="entry name" value="RT_dom"/>
</dbReference>
<protein>
    <recommendedName>
        <fullName evidence="1">Reverse transcriptase domain-containing protein</fullName>
    </recommendedName>
</protein>
<reference evidence="2" key="1">
    <citation type="submission" date="2023-08" db="EMBL/GenBank/DDBJ databases">
        <title>A de novo genome assembly of Solanum verrucosum Schlechtendal, a Mexican diploid species geographically isolated from the other diploid A-genome species in potato relatives.</title>
        <authorList>
            <person name="Hosaka K."/>
        </authorList>
    </citation>
    <scope>NUCLEOTIDE SEQUENCE</scope>
    <source>
        <tissue evidence="2">Young leaves</tissue>
    </source>
</reference>
<dbReference type="CDD" id="cd01647">
    <property type="entry name" value="RT_LTR"/>
    <property type="match status" value="1"/>
</dbReference>
<proteinExistence type="predicted"/>
<evidence type="ECO:0000313" key="2">
    <source>
        <dbReference type="EMBL" id="WMV34580.1"/>
    </source>
</evidence>
<dbReference type="EMBL" id="CP133617">
    <property type="protein sequence ID" value="WMV34580.1"/>
    <property type="molecule type" value="Genomic_DNA"/>
</dbReference>
<dbReference type="Gene3D" id="3.10.10.10">
    <property type="entry name" value="HIV Type 1 Reverse Transcriptase, subunit A, domain 1"/>
    <property type="match status" value="1"/>
</dbReference>
<dbReference type="InterPro" id="IPR043128">
    <property type="entry name" value="Rev_trsase/Diguanyl_cyclase"/>
</dbReference>
<dbReference type="PANTHER" id="PTHR24559:SF444">
    <property type="entry name" value="REVERSE TRANSCRIPTASE DOMAIN-CONTAINING PROTEIN"/>
    <property type="match status" value="1"/>
</dbReference>
<accession>A0AAF0R533</accession>
<dbReference type="Proteomes" id="UP001234989">
    <property type="component" value="Chromosome 6"/>
</dbReference>
<dbReference type="PANTHER" id="PTHR24559">
    <property type="entry name" value="TRANSPOSON TY3-I GAG-POL POLYPROTEIN"/>
    <property type="match status" value="1"/>
</dbReference>
<dbReference type="AlphaFoldDB" id="A0AAF0R533"/>
<sequence length="162" mass="17855">MFGYHQLKIRHENVPKTAFRTRYGHYEFLVMSFGLTNAPATFMSLINGVFKPFLDSFVIVFIDDILVYSKISKEGVMVDLQKIEAQGRGGRGNGNVGGGAVQSGKEVAHRDDMAQFYAFPSKTKVEASDAMITCTILICDQMATVCLNSGSTCLYVSDQFAL</sequence>
<keyword evidence="3" id="KW-1185">Reference proteome</keyword>
<dbReference type="Pfam" id="PF00078">
    <property type="entry name" value="RVT_1"/>
    <property type="match status" value="1"/>
</dbReference>
<gene>
    <name evidence="2" type="ORF">MTR67_027965</name>
</gene>
<dbReference type="InterPro" id="IPR053134">
    <property type="entry name" value="RNA-dir_DNA_polymerase"/>
</dbReference>
<evidence type="ECO:0000259" key="1">
    <source>
        <dbReference type="Pfam" id="PF00078"/>
    </source>
</evidence>
<feature type="domain" description="Reverse transcriptase" evidence="1">
    <location>
        <begin position="3"/>
        <end position="85"/>
    </location>
</feature>
<organism evidence="2 3">
    <name type="scientific">Solanum verrucosum</name>
    <dbReference type="NCBI Taxonomy" id="315347"/>
    <lineage>
        <taxon>Eukaryota</taxon>
        <taxon>Viridiplantae</taxon>
        <taxon>Streptophyta</taxon>
        <taxon>Embryophyta</taxon>
        <taxon>Tracheophyta</taxon>
        <taxon>Spermatophyta</taxon>
        <taxon>Magnoliopsida</taxon>
        <taxon>eudicotyledons</taxon>
        <taxon>Gunneridae</taxon>
        <taxon>Pentapetalae</taxon>
        <taxon>asterids</taxon>
        <taxon>lamiids</taxon>
        <taxon>Solanales</taxon>
        <taxon>Solanaceae</taxon>
        <taxon>Solanoideae</taxon>
        <taxon>Solaneae</taxon>
        <taxon>Solanum</taxon>
    </lineage>
</organism>
<evidence type="ECO:0000313" key="3">
    <source>
        <dbReference type="Proteomes" id="UP001234989"/>
    </source>
</evidence>
<dbReference type="Gene3D" id="3.30.70.270">
    <property type="match status" value="1"/>
</dbReference>
<name>A0AAF0R533_SOLVR</name>
<dbReference type="InterPro" id="IPR043502">
    <property type="entry name" value="DNA/RNA_pol_sf"/>
</dbReference>